<keyword evidence="3 7" id="KW-0812">Transmembrane</keyword>
<evidence type="ECO:0000256" key="7">
    <source>
        <dbReference type="SAM" id="Phobius"/>
    </source>
</evidence>
<accession>A0A8H3WPJ7</accession>
<feature type="transmembrane region" description="Helical" evidence="7">
    <location>
        <begin position="226"/>
        <end position="247"/>
    </location>
</feature>
<comment type="similarity">
    <text evidence="2">Belongs to the major facilitator superfamily. Sugar transporter (TC 2.A.1.1) family.</text>
</comment>
<dbReference type="InterPro" id="IPR050360">
    <property type="entry name" value="MFS_Sugar_Transporters"/>
</dbReference>
<dbReference type="PANTHER" id="PTHR48022:SF41">
    <property type="entry name" value="MAJOR FACILITATOR SUPERFAMILY (MFS) PROFILE DOMAIN-CONTAINING PROTEIN"/>
    <property type="match status" value="1"/>
</dbReference>
<dbReference type="EMBL" id="WOWK01000011">
    <property type="protein sequence ID" value="KAF0329592.1"/>
    <property type="molecule type" value="Genomic_DNA"/>
</dbReference>
<dbReference type="AlphaFoldDB" id="A0A8H3WPJ7"/>
<feature type="transmembrane region" description="Helical" evidence="7">
    <location>
        <begin position="150"/>
        <end position="170"/>
    </location>
</feature>
<dbReference type="InterPro" id="IPR020846">
    <property type="entry name" value="MFS_dom"/>
</dbReference>
<feature type="compositionally biased region" description="Basic and acidic residues" evidence="6">
    <location>
        <begin position="1"/>
        <end position="15"/>
    </location>
</feature>
<dbReference type="GO" id="GO:0005351">
    <property type="term" value="F:carbohydrate:proton symporter activity"/>
    <property type="evidence" value="ECO:0007669"/>
    <property type="project" value="TreeGrafter"/>
</dbReference>
<feature type="region of interest" description="Disordered" evidence="6">
    <location>
        <begin position="1"/>
        <end position="27"/>
    </location>
</feature>
<dbReference type="InterPro" id="IPR005829">
    <property type="entry name" value="Sugar_transporter_CS"/>
</dbReference>
<name>A0A8H3WPJ7_9PEZI</name>
<proteinExistence type="inferred from homology"/>
<feature type="transmembrane region" description="Helical" evidence="7">
    <location>
        <begin position="305"/>
        <end position="327"/>
    </location>
</feature>
<evidence type="ECO:0000256" key="1">
    <source>
        <dbReference type="ARBA" id="ARBA00004141"/>
    </source>
</evidence>
<sequence length="527" mass="56869">MAGDADPKSNVEMVERPGQSEVQQESAPVERPWGAILRHRKVVLYAILANIGPLMFGYDLVVVGAISALPKFREDFGDGYGRTSILPALWLGLWNGLVQAGAARGSILAGWFQDRFGRRATFFLGGILGLAGTAAAFTSGMPSGTTDRRVLFLFAKIIIGMGCGVLISACQTYISEIAPKNLRGVVLGFYAFNVVNAHVFVQRSFGHLLAITIVYNEVGNLSSESYQIPFATQWAFGGVAIIAALLLPESPVWLISQDHIEKAEKSLQKLGTAGGQNMLQRIQATLAHEDDDTVQGRGPPTYRECFQGFVGMALLQNGAYFLTMAGMSAKYSLMVNLIGVASNMIANMISWYTVPRFGRRTMILISIVLDIFSCAAMGIAACFNTSAAGWFVGVALLLFGFFNSFGVASAVPVIASEVSCVRLRSKSAGIGLAAQSIAAWISSFFTPYLYNPDEANWGGKIGFFFAGTSILVLFVSWLEIPETKGRTHADLDFLFESRIKSSAFAKTIVPEVQNAEDDLKGLGGEKF</sequence>
<dbReference type="PANTHER" id="PTHR48022">
    <property type="entry name" value="PLASTIDIC GLUCOSE TRANSPORTER 4"/>
    <property type="match status" value="1"/>
</dbReference>
<feature type="transmembrane region" description="Helical" evidence="7">
    <location>
        <begin position="361"/>
        <end position="381"/>
    </location>
</feature>
<protein>
    <recommendedName>
        <fullName evidence="8">Major facilitator superfamily (MFS) profile domain-containing protein</fullName>
    </recommendedName>
</protein>
<dbReference type="Pfam" id="PF00083">
    <property type="entry name" value="Sugar_tr"/>
    <property type="match status" value="1"/>
</dbReference>
<evidence type="ECO:0000259" key="8">
    <source>
        <dbReference type="PROSITE" id="PS50850"/>
    </source>
</evidence>
<feature type="transmembrane region" description="Helical" evidence="7">
    <location>
        <begin position="333"/>
        <end position="354"/>
    </location>
</feature>
<comment type="caution">
    <text evidence="9">The sequence shown here is derived from an EMBL/GenBank/DDBJ whole genome shotgun (WGS) entry which is preliminary data.</text>
</comment>
<evidence type="ECO:0000256" key="2">
    <source>
        <dbReference type="ARBA" id="ARBA00010992"/>
    </source>
</evidence>
<dbReference type="PROSITE" id="PS00217">
    <property type="entry name" value="SUGAR_TRANSPORT_2"/>
    <property type="match status" value="1"/>
</dbReference>
<dbReference type="Gene3D" id="1.20.1250.20">
    <property type="entry name" value="MFS general substrate transporter like domains"/>
    <property type="match status" value="1"/>
</dbReference>
<dbReference type="PROSITE" id="PS50850">
    <property type="entry name" value="MFS"/>
    <property type="match status" value="1"/>
</dbReference>
<dbReference type="OrthoDB" id="6612291at2759"/>
<dbReference type="SUPFAM" id="SSF103473">
    <property type="entry name" value="MFS general substrate transporter"/>
    <property type="match status" value="1"/>
</dbReference>
<keyword evidence="10" id="KW-1185">Reference proteome</keyword>
<keyword evidence="5 7" id="KW-0472">Membrane</keyword>
<feature type="transmembrane region" description="Helical" evidence="7">
    <location>
        <begin position="120"/>
        <end position="138"/>
    </location>
</feature>
<evidence type="ECO:0000256" key="5">
    <source>
        <dbReference type="ARBA" id="ARBA00023136"/>
    </source>
</evidence>
<feature type="transmembrane region" description="Helical" evidence="7">
    <location>
        <begin position="88"/>
        <end position="108"/>
    </location>
</feature>
<keyword evidence="4 7" id="KW-1133">Transmembrane helix</keyword>
<evidence type="ECO:0000256" key="3">
    <source>
        <dbReference type="ARBA" id="ARBA00022692"/>
    </source>
</evidence>
<feature type="domain" description="Major facilitator superfamily (MFS) profile" evidence="8">
    <location>
        <begin position="45"/>
        <end position="484"/>
    </location>
</feature>
<feature type="transmembrane region" description="Helical" evidence="7">
    <location>
        <begin position="427"/>
        <end position="449"/>
    </location>
</feature>
<comment type="subcellular location">
    <subcellularLocation>
        <location evidence="1">Membrane</location>
        <topology evidence="1">Multi-pass membrane protein</topology>
    </subcellularLocation>
</comment>
<dbReference type="InterPro" id="IPR005828">
    <property type="entry name" value="MFS_sugar_transport-like"/>
</dbReference>
<gene>
    <name evidence="9" type="ORF">GQ607_003160</name>
</gene>
<feature type="transmembrane region" description="Helical" evidence="7">
    <location>
        <begin position="461"/>
        <end position="478"/>
    </location>
</feature>
<evidence type="ECO:0000256" key="6">
    <source>
        <dbReference type="SAM" id="MobiDB-lite"/>
    </source>
</evidence>
<feature type="transmembrane region" description="Helical" evidence="7">
    <location>
        <begin position="42"/>
        <end position="68"/>
    </location>
</feature>
<dbReference type="GO" id="GO:0016020">
    <property type="term" value="C:membrane"/>
    <property type="evidence" value="ECO:0007669"/>
    <property type="project" value="UniProtKB-SubCell"/>
</dbReference>
<evidence type="ECO:0000313" key="9">
    <source>
        <dbReference type="EMBL" id="KAF0329592.1"/>
    </source>
</evidence>
<evidence type="ECO:0000313" key="10">
    <source>
        <dbReference type="Proteomes" id="UP000434172"/>
    </source>
</evidence>
<feature type="transmembrane region" description="Helical" evidence="7">
    <location>
        <begin position="182"/>
        <end position="201"/>
    </location>
</feature>
<organism evidence="9 10">
    <name type="scientific">Colletotrichum asianum</name>
    <dbReference type="NCBI Taxonomy" id="702518"/>
    <lineage>
        <taxon>Eukaryota</taxon>
        <taxon>Fungi</taxon>
        <taxon>Dikarya</taxon>
        <taxon>Ascomycota</taxon>
        <taxon>Pezizomycotina</taxon>
        <taxon>Sordariomycetes</taxon>
        <taxon>Hypocreomycetidae</taxon>
        <taxon>Glomerellales</taxon>
        <taxon>Glomerellaceae</taxon>
        <taxon>Colletotrichum</taxon>
        <taxon>Colletotrichum gloeosporioides species complex</taxon>
    </lineage>
</organism>
<evidence type="ECO:0000256" key="4">
    <source>
        <dbReference type="ARBA" id="ARBA00022989"/>
    </source>
</evidence>
<feature type="transmembrane region" description="Helical" evidence="7">
    <location>
        <begin position="387"/>
        <end position="415"/>
    </location>
</feature>
<reference evidence="9 10" key="1">
    <citation type="submission" date="2019-12" db="EMBL/GenBank/DDBJ databases">
        <title>A genome sequence resource for the geographically widespread anthracnose pathogen Colletotrichum asianum.</title>
        <authorList>
            <person name="Meng Y."/>
        </authorList>
    </citation>
    <scope>NUCLEOTIDE SEQUENCE [LARGE SCALE GENOMIC DNA]</scope>
    <source>
        <strain evidence="9 10">ICMP 18580</strain>
    </source>
</reference>
<dbReference type="Proteomes" id="UP000434172">
    <property type="component" value="Unassembled WGS sequence"/>
</dbReference>
<dbReference type="InterPro" id="IPR036259">
    <property type="entry name" value="MFS_trans_sf"/>
</dbReference>